<evidence type="ECO:0000313" key="2">
    <source>
        <dbReference type="Proteomes" id="UP001219355"/>
    </source>
</evidence>
<protein>
    <submittedName>
        <fullName evidence="1">Uncharacterized protein</fullName>
    </submittedName>
</protein>
<gene>
    <name evidence="1" type="ORF">PRK78_001098</name>
</gene>
<sequence>MFEASVTNYRLDRSSTSDSDSLILYYSPTRFVKMTQEPQYYRVSRVWFGMSGNLRDPHVPDSPQFHHAIFVQKDGSGSGDVHHAIGDVTNPHGMRYEKKFRDSIFQSSTYHHEQLLGYIKASSYLQLHAVLQSCQTPPRQKAYNATRDATEPFKTANPFTFYTTDELKYFQFPRLRKCKWWVEDQAIPALQASGLLVPQPPAN</sequence>
<name>A0AAF0DCB4_9EURO</name>
<evidence type="ECO:0000313" key="1">
    <source>
        <dbReference type="EMBL" id="WEW55665.1"/>
    </source>
</evidence>
<reference evidence="1" key="1">
    <citation type="submission" date="2023-03" db="EMBL/GenBank/DDBJ databases">
        <title>Emydomyces testavorans Genome Sequence.</title>
        <authorList>
            <person name="Hoyer L."/>
        </authorList>
    </citation>
    <scope>NUCLEOTIDE SEQUENCE</scope>
    <source>
        <strain evidence="1">16-2883</strain>
    </source>
</reference>
<organism evidence="1 2">
    <name type="scientific">Emydomyces testavorans</name>
    <dbReference type="NCBI Taxonomy" id="2070801"/>
    <lineage>
        <taxon>Eukaryota</taxon>
        <taxon>Fungi</taxon>
        <taxon>Dikarya</taxon>
        <taxon>Ascomycota</taxon>
        <taxon>Pezizomycotina</taxon>
        <taxon>Eurotiomycetes</taxon>
        <taxon>Eurotiomycetidae</taxon>
        <taxon>Onygenales</taxon>
        <taxon>Nannizziopsiaceae</taxon>
        <taxon>Emydomyces</taxon>
    </lineage>
</organism>
<dbReference type="AlphaFoldDB" id="A0AAF0DCB4"/>
<accession>A0AAF0DCB4</accession>
<keyword evidence="2" id="KW-1185">Reference proteome</keyword>
<proteinExistence type="predicted"/>
<dbReference type="Pfam" id="PF20174">
    <property type="entry name" value="DUF6540"/>
    <property type="match status" value="1"/>
</dbReference>
<dbReference type="Proteomes" id="UP001219355">
    <property type="component" value="Chromosome 1"/>
</dbReference>
<dbReference type="EMBL" id="CP120627">
    <property type="protein sequence ID" value="WEW55665.1"/>
    <property type="molecule type" value="Genomic_DNA"/>
</dbReference>
<dbReference type="InterPro" id="IPR046670">
    <property type="entry name" value="DUF6540"/>
</dbReference>